<keyword evidence="6" id="KW-1185">Reference proteome</keyword>
<sequence length="853" mass="96427">MALRCISDGDSMAVVVQFGDSKCLEVIIKNKGDDGGWLLSRIVKTDRVIMEEEGLLYSRFDHNFLHSDHEMVIIPDCVINYFTVDGNYQPVSFSVLPLVWSEDEAPGNSDTQILLCGTAVTGKKMCKKIIAWRPDISYALPMIYVLSKNKLWIQLQRPTRSFEDDIMSTLITVNCLHFLKWNLKADGSALWTHLHKAFSTYDVPHLKMHLSSHLPLIQEAVGRDKDLAKSEFLPTLLLETRTCKVNCATKEMIFEADSQEDYGVCVLCDDGGELIRCEDKCLRAFHTNINAGVDSCCESLGYSSAQVEALPNFFCNNCQSQQHQCFVCGKLGSSDHSSAPEVFQCANADCGHFYHPNCVAELLEPCDTLKTKELQLKIHSGETFVCPAHKCRVCMKGEDKAVHELQFAMCRRCPKAYHRKCLPREITFRSDGKKDQRAWDGLLQGCILIYCMDHEILSDIGTPKRDHIIFPNVEGKRQTTSGLLSSKEKLIKSRDMGNFAPRSPLKQIFNHTGIYCGYSTSATFAGEQVYRHTDLDKSKLSTPERAMYLPSSSKGKISGYPKQKADKVMKVKGSSSQPAFDAELKSRLYNDLETALKTLNLSDGGKLDDAKAVCEPQKQLNTYLAPSLHGKHYTSFGRHFTEVSKLELIVDKLKWFVQDGDTIVDFCCGANDFSYLMRERLHKMGKICSFKNYDLITPKNDFNFEQKDWMTVTSEELPAGSNLIIGLNPPFGVNGNLANKFIDKALTFKPKLLILIVPIETERLDRKKESPYDNIWEDHQILSGKAFYLPGSVDVNGKQLEQHNNLAPPLYLWSRPDWTAKHKTIAETRDQGVFPPSLLYPTEPYFYPEWPGF</sequence>
<keyword evidence="3" id="KW-0862">Zinc</keyword>
<dbReference type="InterPro" id="IPR055198">
    <property type="entry name" value="NSD_PHD"/>
</dbReference>
<dbReference type="EMBL" id="JAUIZM010000119">
    <property type="protein sequence ID" value="KAK1348686.1"/>
    <property type="molecule type" value="Genomic_DNA"/>
</dbReference>
<evidence type="ECO:0000256" key="2">
    <source>
        <dbReference type="ARBA" id="ARBA00022771"/>
    </source>
</evidence>
<dbReference type="CDD" id="cd15566">
    <property type="entry name" value="PHD3_NSD"/>
    <property type="match status" value="1"/>
</dbReference>
<dbReference type="PANTHER" id="PTHR46235">
    <property type="entry name" value="PHD FINGER-CONTAINING PROTEIN DDB_G0268158"/>
    <property type="match status" value="1"/>
</dbReference>
<evidence type="ECO:0000313" key="5">
    <source>
        <dbReference type="EMBL" id="KAK1348686.1"/>
    </source>
</evidence>
<keyword evidence="2" id="KW-0863">Zinc-finger</keyword>
<dbReference type="SUPFAM" id="SSF53335">
    <property type="entry name" value="S-adenosyl-L-methionine-dependent methyltransferases"/>
    <property type="match status" value="1"/>
</dbReference>
<dbReference type="InterPro" id="IPR001965">
    <property type="entry name" value="Znf_PHD"/>
</dbReference>
<dbReference type="InterPro" id="IPR058939">
    <property type="entry name" value="Mtase_EDM2"/>
</dbReference>
<dbReference type="CDD" id="cd15565">
    <property type="entry name" value="PHD2_NSD"/>
    <property type="match status" value="1"/>
</dbReference>
<dbReference type="Pfam" id="PF26055">
    <property type="entry name" value="Mtase_EDM2"/>
    <property type="match status" value="1"/>
</dbReference>
<reference evidence="5" key="2">
    <citation type="submission" date="2023-05" db="EMBL/GenBank/DDBJ databases">
        <authorList>
            <person name="Schelkunov M.I."/>
        </authorList>
    </citation>
    <scope>NUCLEOTIDE SEQUENCE</scope>
    <source>
        <strain evidence="5">Hsosn_3</strain>
        <tissue evidence="5">Leaf</tissue>
    </source>
</reference>
<dbReference type="Proteomes" id="UP001237642">
    <property type="component" value="Unassembled WGS sequence"/>
</dbReference>
<dbReference type="SMART" id="SM00249">
    <property type="entry name" value="PHD"/>
    <property type="match status" value="3"/>
</dbReference>
<dbReference type="InterPro" id="IPR029063">
    <property type="entry name" value="SAM-dependent_MTases_sf"/>
</dbReference>
<name>A0AAD8GLH4_9APIA</name>
<feature type="domain" description="Zinc finger PHD-type" evidence="4">
    <location>
        <begin position="391"/>
        <end position="455"/>
    </location>
</feature>
<comment type="caution">
    <text evidence="5">The sequence shown here is derived from an EMBL/GenBank/DDBJ whole genome shotgun (WGS) entry which is preliminary data.</text>
</comment>
<dbReference type="PANTHER" id="PTHR46235:SF13">
    <property type="entry name" value="EDM2-LIKE PROTEIN1"/>
    <property type="match status" value="1"/>
</dbReference>
<gene>
    <name evidence="5" type="ORF">POM88_054933</name>
</gene>
<organism evidence="5 6">
    <name type="scientific">Heracleum sosnowskyi</name>
    <dbReference type="NCBI Taxonomy" id="360622"/>
    <lineage>
        <taxon>Eukaryota</taxon>
        <taxon>Viridiplantae</taxon>
        <taxon>Streptophyta</taxon>
        <taxon>Embryophyta</taxon>
        <taxon>Tracheophyta</taxon>
        <taxon>Spermatophyta</taxon>
        <taxon>Magnoliopsida</taxon>
        <taxon>eudicotyledons</taxon>
        <taxon>Gunneridae</taxon>
        <taxon>Pentapetalae</taxon>
        <taxon>asterids</taxon>
        <taxon>campanulids</taxon>
        <taxon>Apiales</taxon>
        <taxon>Apiaceae</taxon>
        <taxon>Apioideae</taxon>
        <taxon>apioid superclade</taxon>
        <taxon>Tordylieae</taxon>
        <taxon>Tordyliinae</taxon>
        <taxon>Heracleum</taxon>
    </lineage>
</organism>
<evidence type="ECO:0000256" key="1">
    <source>
        <dbReference type="ARBA" id="ARBA00022723"/>
    </source>
</evidence>
<dbReference type="InterPro" id="IPR013083">
    <property type="entry name" value="Znf_RING/FYVE/PHD"/>
</dbReference>
<proteinExistence type="predicted"/>
<feature type="domain" description="Zinc finger PHD-type" evidence="4">
    <location>
        <begin position="264"/>
        <end position="319"/>
    </location>
</feature>
<evidence type="ECO:0000313" key="6">
    <source>
        <dbReference type="Proteomes" id="UP001237642"/>
    </source>
</evidence>
<keyword evidence="1" id="KW-0479">Metal-binding</keyword>
<protein>
    <submittedName>
        <fullName evidence="5">Protein ENHANCED DOWNY MILDEW 2-like</fullName>
    </submittedName>
</protein>
<evidence type="ECO:0000256" key="3">
    <source>
        <dbReference type="ARBA" id="ARBA00022833"/>
    </source>
</evidence>
<dbReference type="Gene3D" id="3.30.40.10">
    <property type="entry name" value="Zinc/RING finger domain, C3HC4 (zinc finger)"/>
    <property type="match status" value="2"/>
</dbReference>
<dbReference type="GO" id="GO:0008270">
    <property type="term" value="F:zinc ion binding"/>
    <property type="evidence" value="ECO:0007669"/>
    <property type="project" value="UniProtKB-KW"/>
</dbReference>
<reference evidence="5" key="1">
    <citation type="submission" date="2023-02" db="EMBL/GenBank/DDBJ databases">
        <title>Genome of toxic invasive species Heracleum sosnowskyi carries increased number of genes despite the absence of recent whole-genome duplications.</title>
        <authorList>
            <person name="Schelkunov M."/>
            <person name="Shtratnikova V."/>
            <person name="Makarenko M."/>
            <person name="Klepikova A."/>
            <person name="Omelchenko D."/>
            <person name="Novikova G."/>
            <person name="Obukhova E."/>
            <person name="Bogdanov V."/>
            <person name="Penin A."/>
            <person name="Logacheva M."/>
        </authorList>
    </citation>
    <scope>NUCLEOTIDE SEQUENCE</scope>
    <source>
        <strain evidence="5">Hsosn_3</strain>
        <tissue evidence="5">Leaf</tissue>
    </source>
</reference>
<evidence type="ECO:0000259" key="4">
    <source>
        <dbReference type="SMART" id="SM00249"/>
    </source>
</evidence>
<accession>A0AAD8GLH4</accession>
<dbReference type="AlphaFoldDB" id="A0AAD8GLH4"/>
<feature type="domain" description="Zinc finger PHD-type" evidence="4">
    <location>
        <begin position="324"/>
        <end position="390"/>
    </location>
</feature>
<dbReference type="Pfam" id="PF22908">
    <property type="entry name" value="PHD_NSD"/>
    <property type="match status" value="1"/>
</dbReference>